<dbReference type="OrthoDB" id="10550538at2759"/>
<reference evidence="1" key="1">
    <citation type="submission" date="2021-11" db="EMBL/GenBank/DDBJ databases">
        <authorList>
            <consortium name="Genoscope - CEA"/>
            <person name="William W."/>
        </authorList>
    </citation>
    <scope>NUCLEOTIDE SEQUENCE</scope>
</reference>
<sequence length="406" mass="45536">MDRVLACFATTAEDVAAMVCGSFSHMVPQASERWQRPAVKALVRTIHQELCDPELLGRLAPVCKELGTAAVDEATRMLAGIDLPVVEVMPEERVLTDRSHRPKPSQKRPRGLFPRVACLRVLEGVRIRCDVNELSERLRALGAALVAGDPDLVVSRDEAPSTEWDDDDRLIGPVGVGADMLRFFVLDPWVSEERTIKSGADLSEEEVRELVDGGRSSATRRPTWTAEHVRAWGTEGAHGLPNWQDLTLRVHTHVRSGDRVYEWNYGLGDNDYGSYHYAPQKLPRSASFYFCRNNDGDRGRVEADWPDECDEAAVNAIIWCIDADLKNVECTPLVRFENPEFQHFAHKVGSWDCLRKRRAAWAARLELIRACEVSEDGGRMEADEYGPAAALVRGISVQHFRASPYY</sequence>
<organism evidence="1 2">
    <name type="scientific">Pelagomonas calceolata</name>
    <dbReference type="NCBI Taxonomy" id="35677"/>
    <lineage>
        <taxon>Eukaryota</taxon>
        <taxon>Sar</taxon>
        <taxon>Stramenopiles</taxon>
        <taxon>Ochrophyta</taxon>
        <taxon>Pelagophyceae</taxon>
        <taxon>Pelagomonadales</taxon>
        <taxon>Pelagomonadaceae</taxon>
        <taxon>Pelagomonas</taxon>
    </lineage>
</organism>
<gene>
    <name evidence="1" type="ORF">PECAL_1P10510</name>
</gene>
<evidence type="ECO:0000313" key="1">
    <source>
        <dbReference type="EMBL" id="CAH0364675.1"/>
    </source>
</evidence>
<dbReference type="EMBL" id="CAKKNE010000001">
    <property type="protein sequence ID" value="CAH0364675.1"/>
    <property type="molecule type" value="Genomic_DNA"/>
</dbReference>
<dbReference type="Proteomes" id="UP000789595">
    <property type="component" value="Unassembled WGS sequence"/>
</dbReference>
<dbReference type="AlphaFoldDB" id="A0A8J2WTD5"/>
<keyword evidence="2" id="KW-1185">Reference proteome</keyword>
<evidence type="ECO:0000313" key="2">
    <source>
        <dbReference type="Proteomes" id="UP000789595"/>
    </source>
</evidence>
<comment type="caution">
    <text evidence="1">The sequence shown here is derived from an EMBL/GenBank/DDBJ whole genome shotgun (WGS) entry which is preliminary data.</text>
</comment>
<name>A0A8J2WTD5_9STRA</name>
<accession>A0A8J2WTD5</accession>
<protein>
    <submittedName>
        <fullName evidence="1">Uncharacterized protein</fullName>
    </submittedName>
</protein>
<proteinExistence type="predicted"/>